<dbReference type="PANTHER" id="PTHR40547:SF1">
    <property type="entry name" value="SLL0298 PROTEIN"/>
    <property type="match status" value="1"/>
</dbReference>
<keyword evidence="1" id="KW-0812">Transmembrane</keyword>
<dbReference type="OrthoDB" id="5296274at2"/>
<keyword evidence="4" id="KW-1185">Reference proteome</keyword>
<dbReference type="EMBL" id="CP025682">
    <property type="protein sequence ID" value="AUN95108.1"/>
    <property type="molecule type" value="Genomic_DNA"/>
</dbReference>
<feature type="transmembrane region" description="Helical" evidence="1">
    <location>
        <begin position="90"/>
        <end position="108"/>
    </location>
</feature>
<feature type="transmembrane region" description="Helical" evidence="1">
    <location>
        <begin position="36"/>
        <end position="55"/>
    </location>
</feature>
<dbReference type="Pfam" id="PF09835">
    <property type="entry name" value="DUF2062"/>
    <property type="match status" value="1"/>
</dbReference>
<reference evidence="3 4" key="1">
    <citation type="submission" date="2018-01" db="EMBL/GenBank/DDBJ databases">
        <authorList>
            <person name="Fu G.-Y."/>
        </authorList>
    </citation>
    <scope>NUCLEOTIDE SEQUENCE [LARGE SCALE GENOMIC DNA]</scope>
    <source>
        <strain evidence="3 4">SY39</strain>
    </source>
</reference>
<dbReference type="AlphaFoldDB" id="A0A2I6S782"/>
<dbReference type="RefSeq" id="WP_102247174.1">
    <property type="nucleotide sequence ID" value="NZ_CP025682.1"/>
</dbReference>
<dbReference type="KEGG" id="atw:C0099_09255"/>
<name>A0A2I6S782_9RHOO</name>
<keyword evidence="1" id="KW-1133">Transmembrane helix</keyword>
<dbReference type="PANTHER" id="PTHR40547">
    <property type="entry name" value="SLL0298 PROTEIN"/>
    <property type="match status" value="1"/>
</dbReference>
<keyword evidence="1" id="KW-0472">Membrane</keyword>
<proteinExistence type="predicted"/>
<evidence type="ECO:0000259" key="2">
    <source>
        <dbReference type="Pfam" id="PF09835"/>
    </source>
</evidence>
<evidence type="ECO:0000313" key="3">
    <source>
        <dbReference type="EMBL" id="AUN95108.1"/>
    </source>
</evidence>
<evidence type="ECO:0000256" key="1">
    <source>
        <dbReference type="SAM" id="Phobius"/>
    </source>
</evidence>
<dbReference type="InterPro" id="IPR018639">
    <property type="entry name" value="DUF2062"/>
</dbReference>
<feature type="transmembrane region" description="Helical" evidence="1">
    <location>
        <begin position="140"/>
        <end position="159"/>
    </location>
</feature>
<evidence type="ECO:0000313" key="4">
    <source>
        <dbReference type="Proteomes" id="UP000242205"/>
    </source>
</evidence>
<dbReference type="Proteomes" id="UP000242205">
    <property type="component" value="Chromosome"/>
</dbReference>
<protein>
    <submittedName>
        <fullName evidence="3">DUF2062 domain-containing protein</fullName>
    </submittedName>
</protein>
<accession>A0A2I6S782</accession>
<gene>
    <name evidence="3" type="ORF">C0099_09255</name>
</gene>
<sequence length="184" mass="20398">MRKTFRRFLPSHETVHTNRWLRPFANSLLHPRLWHLNRHSAAGAVAVGLFCGLIPGPFQMLSAAIVCILARVNLPLALVTTLYSNPLTIVPLYFVAYVIGVVVTGGQASDFVDPPPMDDMALSVWAMELLQWSVGLGKPLVIGLVLLAGALAIAGYFAVRGLYRWHLIRAWRARSMRRERESGG</sequence>
<feature type="transmembrane region" description="Helical" evidence="1">
    <location>
        <begin position="61"/>
        <end position="83"/>
    </location>
</feature>
<feature type="domain" description="DUF2062" evidence="2">
    <location>
        <begin position="21"/>
        <end position="172"/>
    </location>
</feature>
<organism evidence="3 4">
    <name type="scientific">Pseudazoarcus pumilus</name>
    <dbReference type="NCBI Taxonomy" id="2067960"/>
    <lineage>
        <taxon>Bacteria</taxon>
        <taxon>Pseudomonadati</taxon>
        <taxon>Pseudomonadota</taxon>
        <taxon>Betaproteobacteria</taxon>
        <taxon>Rhodocyclales</taxon>
        <taxon>Zoogloeaceae</taxon>
        <taxon>Pseudazoarcus</taxon>
    </lineage>
</organism>